<evidence type="ECO:0000256" key="1">
    <source>
        <dbReference type="SAM" id="Phobius"/>
    </source>
</evidence>
<accession>A0ABV0RZN2</accession>
<evidence type="ECO:0000313" key="2">
    <source>
        <dbReference type="EMBL" id="MEQ2213141.1"/>
    </source>
</evidence>
<organism evidence="2 3">
    <name type="scientific">Xenoophorus captivus</name>
    <dbReference type="NCBI Taxonomy" id="1517983"/>
    <lineage>
        <taxon>Eukaryota</taxon>
        <taxon>Metazoa</taxon>
        <taxon>Chordata</taxon>
        <taxon>Craniata</taxon>
        <taxon>Vertebrata</taxon>
        <taxon>Euteleostomi</taxon>
        <taxon>Actinopterygii</taxon>
        <taxon>Neopterygii</taxon>
        <taxon>Teleostei</taxon>
        <taxon>Neoteleostei</taxon>
        <taxon>Acanthomorphata</taxon>
        <taxon>Ovalentaria</taxon>
        <taxon>Atherinomorphae</taxon>
        <taxon>Cyprinodontiformes</taxon>
        <taxon>Goodeidae</taxon>
        <taxon>Xenoophorus</taxon>
    </lineage>
</organism>
<protein>
    <submittedName>
        <fullName evidence="2">Uncharacterized protein</fullName>
    </submittedName>
</protein>
<gene>
    <name evidence="2" type="ORF">XENOCAPTIV_010283</name>
</gene>
<dbReference type="EMBL" id="JAHRIN010061073">
    <property type="protein sequence ID" value="MEQ2213141.1"/>
    <property type="molecule type" value="Genomic_DNA"/>
</dbReference>
<evidence type="ECO:0000313" key="3">
    <source>
        <dbReference type="Proteomes" id="UP001434883"/>
    </source>
</evidence>
<feature type="transmembrane region" description="Helical" evidence="1">
    <location>
        <begin position="30"/>
        <end position="51"/>
    </location>
</feature>
<keyword evidence="1" id="KW-0472">Membrane</keyword>
<comment type="caution">
    <text evidence="2">The sequence shown here is derived from an EMBL/GenBank/DDBJ whole genome shotgun (WGS) entry which is preliminary data.</text>
</comment>
<feature type="transmembrane region" description="Helical" evidence="1">
    <location>
        <begin position="71"/>
        <end position="89"/>
    </location>
</feature>
<reference evidence="2 3" key="1">
    <citation type="submission" date="2021-06" db="EMBL/GenBank/DDBJ databases">
        <authorList>
            <person name="Palmer J.M."/>
        </authorList>
    </citation>
    <scope>NUCLEOTIDE SEQUENCE [LARGE SCALE GENOMIC DNA]</scope>
    <source>
        <strain evidence="2 3">XC_2019</strain>
        <tissue evidence="2">Muscle</tissue>
    </source>
</reference>
<keyword evidence="3" id="KW-1185">Reference proteome</keyword>
<proteinExistence type="predicted"/>
<dbReference type="Proteomes" id="UP001434883">
    <property type="component" value="Unassembled WGS sequence"/>
</dbReference>
<name>A0ABV0RZN2_9TELE</name>
<keyword evidence="1" id="KW-1133">Transmembrane helix</keyword>
<keyword evidence="1" id="KW-0812">Transmembrane</keyword>
<sequence length="174" mass="19842">MWFYMSQDQQLRVAIEEVVNTFSPALSLDLLLYNVLGSNSDIAMCLVHFLIRSYSTNQAWSAHTKTTLRNMIRWSVLTGFTLCIFLPWAEIRSLTLSLSRKAAVTNLLPLPWCRSAGVQNPMAGMSGASSAEWPTASAHHRLHTRRSRNAKPTSPHWPFSWTCRRIDWWTPCSC</sequence>